<dbReference type="InterPro" id="IPR000210">
    <property type="entry name" value="BTB/POZ_dom"/>
</dbReference>
<evidence type="ECO:0000259" key="1">
    <source>
        <dbReference type="PROSITE" id="PS50097"/>
    </source>
</evidence>
<proteinExistence type="predicted"/>
<dbReference type="PROSITE" id="PS50097">
    <property type="entry name" value="BTB"/>
    <property type="match status" value="1"/>
</dbReference>
<sequence length="179" mass="19638">MPSLNVFELVADSQQDVDFRLVDGDIKVHRGFLSVISPVFRAMFTHDSKEAKSGVIEVSDFKLTTVKNVINFCYGQDTGVSSSPDVIDMLHFADKYDIKAVVKKLEASLGASINKRNFYSIVQYAWDFDRDGLKTACGKFYRQNVGVCLSPEFAQMSGSTQLGVIAAAASIESSDSANE</sequence>
<dbReference type="SUPFAM" id="SSF54695">
    <property type="entry name" value="POZ domain"/>
    <property type="match status" value="1"/>
</dbReference>
<dbReference type="Proteomes" id="UP000492821">
    <property type="component" value="Unassembled WGS sequence"/>
</dbReference>
<dbReference type="WBParaSite" id="Pan_g23090.t1">
    <property type="protein sequence ID" value="Pan_g23090.t1"/>
    <property type="gene ID" value="Pan_g23090"/>
</dbReference>
<reference evidence="2" key="1">
    <citation type="journal article" date="2013" name="Genetics">
        <title>The draft genome and transcriptome of Panagrellus redivivus are shaped by the harsh demands of a free-living lifestyle.</title>
        <authorList>
            <person name="Srinivasan J."/>
            <person name="Dillman A.R."/>
            <person name="Macchietto M.G."/>
            <person name="Heikkinen L."/>
            <person name="Lakso M."/>
            <person name="Fracchia K.M."/>
            <person name="Antoshechkin I."/>
            <person name="Mortazavi A."/>
            <person name="Wong G."/>
            <person name="Sternberg P.W."/>
        </authorList>
    </citation>
    <scope>NUCLEOTIDE SEQUENCE [LARGE SCALE GENOMIC DNA]</scope>
    <source>
        <strain evidence="2">MT8872</strain>
    </source>
</reference>
<dbReference type="PANTHER" id="PTHR46672:SF1">
    <property type="entry name" value="OS08G0103600 PROTEIN"/>
    <property type="match status" value="1"/>
</dbReference>
<reference evidence="3" key="2">
    <citation type="submission" date="2020-10" db="UniProtKB">
        <authorList>
            <consortium name="WormBaseParasite"/>
        </authorList>
    </citation>
    <scope>IDENTIFICATION</scope>
</reference>
<dbReference type="Pfam" id="PF00651">
    <property type="entry name" value="BTB"/>
    <property type="match status" value="1"/>
</dbReference>
<feature type="domain" description="BTB" evidence="1">
    <location>
        <begin position="15"/>
        <end position="82"/>
    </location>
</feature>
<name>A0A7E4VNH1_PANRE</name>
<evidence type="ECO:0000313" key="2">
    <source>
        <dbReference type="Proteomes" id="UP000492821"/>
    </source>
</evidence>
<dbReference type="AlphaFoldDB" id="A0A7E4VNH1"/>
<dbReference type="Gene3D" id="3.30.710.10">
    <property type="entry name" value="Potassium Channel Kv1.1, Chain A"/>
    <property type="match status" value="1"/>
</dbReference>
<organism evidence="2 3">
    <name type="scientific">Panagrellus redivivus</name>
    <name type="common">Microworm</name>
    <dbReference type="NCBI Taxonomy" id="6233"/>
    <lineage>
        <taxon>Eukaryota</taxon>
        <taxon>Metazoa</taxon>
        <taxon>Ecdysozoa</taxon>
        <taxon>Nematoda</taxon>
        <taxon>Chromadorea</taxon>
        <taxon>Rhabditida</taxon>
        <taxon>Tylenchina</taxon>
        <taxon>Panagrolaimomorpha</taxon>
        <taxon>Panagrolaimoidea</taxon>
        <taxon>Panagrolaimidae</taxon>
        <taxon>Panagrellus</taxon>
    </lineage>
</organism>
<dbReference type="PANTHER" id="PTHR46672">
    <property type="entry name" value="OS08G0495500 PROTEIN-RELATED"/>
    <property type="match status" value="1"/>
</dbReference>
<evidence type="ECO:0000313" key="3">
    <source>
        <dbReference type="WBParaSite" id="Pan_g23090.t1"/>
    </source>
</evidence>
<dbReference type="InterPro" id="IPR011333">
    <property type="entry name" value="SKP1/BTB/POZ_sf"/>
</dbReference>
<dbReference type="SMART" id="SM00225">
    <property type="entry name" value="BTB"/>
    <property type="match status" value="1"/>
</dbReference>
<accession>A0A7E4VNH1</accession>
<dbReference type="InterPro" id="IPR044714">
    <property type="entry name" value="AtSIBP1-like"/>
</dbReference>
<protein>
    <submittedName>
        <fullName evidence="3">BTB domain-containing protein</fullName>
    </submittedName>
</protein>
<keyword evidence="2" id="KW-1185">Reference proteome</keyword>
<dbReference type="CDD" id="cd18186">
    <property type="entry name" value="BTB_POZ_ZBTB_KLHL-like"/>
    <property type="match status" value="1"/>
</dbReference>